<gene>
    <name evidence="1" type="ORF">CQ13_35365</name>
</gene>
<evidence type="ECO:0000313" key="2">
    <source>
        <dbReference type="Proteomes" id="UP000052023"/>
    </source>
</evidence>
<dbReference type="Proteomes" id="UP000052023">
    <property type="component" value="Unassembled WGS sequence"/>
</dbReference>
<name>A0A0R3MDX2_9BRAD</name>
<dbReference type="AlphaFoldDB" id="A0A0R3MDX2"/>
<reference evidence="1 2" key="1">
    <citation type="submission" date="2014-03" db="EMBL/GenBank/DDBJ databases">
        <title>Bradyrhizobium valentinum sp. nov., isolated from effective nodules of Lupinus mariae-josephae, a lupine endemic of basic-lime soils in Eastern Spain.</title>
        <authorList>
            <person name="Duran D."/>
            <person name="Rey L."/>
            <person name="Navarro A."/>
            <person name="Busquets A."/>
            <person name="Imperial J."/>
            <person name="Ruiz-Argueso T."/>
        </authorList>
    </citation>
    <scope>NUCLEOTIDE SEQUENCE [LARGE SCALE GENOMIC DNA]</scope>
    <source>
        <strain evidence="1 2">Ro19</strain>
    </source>
</reference>
<dbReference type="EMBL" id="LLYA01000200">
    <property type="protein sequence ID" value="KRR18139.1"/>
    <property type="molecule type" value="Genomic_DNA"/>
</dbReference>
<accession>A0A0R3MDX2</accession>
<evidence type="ECO:0000313" key="1">
    <source>
        <dbReference type="EMBL" id="KRR18139.1"/>
    </source>
</evidence>
<dbReference type="RefSeq" id="WP_057847218.1">
    <property type="nucleotide sequence ID" value="NZ_LLYA01000200.1"/>
</dbReference>
<comment type="caution">
    <text evidence="1">The sequence shown here is derived from an EMBL/GenBank/DDBJ whole genome shotgun (WGS) entry which is preliminary data.</text>
</comment>
<sequence length="78" mass="8414">MITYAKLALIALQVVQFFLRKAHDDKQFAAGEEHQIAEQTKAVLGMTAEGKRLLEKINALSDGDLDDLTDAVGNAGKG</sequence>
<keyword evidence="2" id="KW-1185">Reference proteome</keyword>
<protein>
    <submittedName>
        <fullName evidence="1">Uncharacterized protein</fullName>
    </submittedName>
</protein>
<organism evidence="1 2">
    <name type="scientific">Bradyrhizobium retamae</name>
    <dbReference type="NCBI Taxonomy" id="1300035"/>
    <lineage>
        <taxon>Bacteria</taxon>
        <taxon>Pseudomonadati</taxon>
        <taxon>Pseudomonadota</taxon>
        <taxon>Alphaproteobacteria</taxon>
        <taxon>Hyphomicrobiales</taxon>
        <taxon>Nitrobacteraceae</taxon>
        <taxon>Bradyrhizobium</taxon>
    </lineage>
</organism>
<proteinExistence type="predicted"/>